<keyword evidence="3 5" id="KW-0560">Oxidoreductase</keyword>
<dbReference type="SUPFAM" id="SSF52283">
    <property type="entry name" value="Formate/glycerate dehydrogenase catalytic domain-like"/>
    <property type="match status" value="1"/>
</dbReference>
<dbReference type="InterPro" id="IPR006140">
    <property type="entry name" value="D-isomer_DH_NAD-bd"/>
</dbReference>
<name>A0A6S8IYA2_DUNTE</name>
<dbReference type="Gene3D" id="3.40.50.720">
    <property type="entry name" value="NAD(P)-binding Rossmann-like Domain"/>
    <property type="match status" value="2"/>
</dbReference>
<evidence type="ECO:0000313" key="8">
    <source>
        <dbReference type="EMBL" id="CAE0492143.1"/>
    </source>
</evidence>
<dbReference type="InterPro" id="IPR029752">
    <property type="entry name" value="D-isomer_DH_CS1"/>
</dbReference>
<comment type="similarity">
    <text evidence="1 5">Belongs to the D-isomer specific 2-hydroxyacid dehydrogenase family.</text>
</comment>
<dbReference type="PROSITE" id="PS00671">
    <property type="entry name" value="D_2_HYDROXYACID_DH_3"/>
    <property type="match status" value="1"/>
</dbReference>
<evidence type="ECO:0000256" key="2">
    <source>
        <dbReference type="ARBA" id="ARBA00022605"/>
    </source>
</evidence>
<dbReference type="EMBL" id="HBIP01012680">
    <property type="protein sequence ID" value="CAE0492145.1"/>
    <property type="molecule type" value="Transcribed_RNA"/>
</dbReference>
<dbReference type="GO" id="GO:0016616">
    <property type="term" value="F:oxidoreductase activity, acting on the CH-OH group of donors, NAD or NADP as acceptor"/>
    <property type="evidence" value="ECO:0007669"/>
    <property type="project" value="InterPro"/>
</dbReference>
<dbReference type="PROSITE" id="PS00065">
    <property type="entry name" value="D_2_HYDROXYACID_DH_1"/>
    <property type="match status" value="1"/>
</dbReference>
<dbReference type="GO" id="GO:0051287">
    <property type="term" value="F:NAD binding"/>
    <property type="evidence" value="ECO:0007669"/>
    <property type="project" value="InterPro"/>
</dbReference>
<dbReference type="PANTHER" id="PTHR42789:SF1">
    <property type="entry name" value="D-ISOMER SPECIFIC 2-HYDROXYACID DEHYDROGENASE FAMILY PROTEIN (AFU_ORTHOLOGUE AFUA_6G10090)"/>
    <property type="match status" value="1"/>
</dbReference>
<evidence type="ECO:0000259" key="7">
    <source>
        <dbReference type="Pfam" id="PF02826"/>
    </source>
</evidence>
<reference evidence="9" key="1">
    <citation type="submission" date="2021-01" db="EMBL/GenBank/DDBJ databases">
        <authorList>
            <person name="Corre E."/>
            <person name="Pelletier E."/>
            <person name="Niang G."/>
            <person name="Scheremetjew M."/>
            <person name="Finn R."/>
            <person name="Kale V."/>
            <person name="Holt S."/>
            <person name="Cochrane G."/>
            <person name="Meng A."/>
            <person name="Brown T."/>
            <person name="Cohen L."/>
        </authorList>
    </citation>
    <scope>NUCLEOTIDE SEQUENCE</scope>
    <source>
        <strain evidence="9">CCMP1320</strain>
    </source>
</reference>
<dbReference type="InterPro" id="IPR006139">
    <property type="entry name" value="D-isomer_2_OHA_DH_cat_dom"/>
</dbReference>
<keyword evidence="2" id="KW-0028">Amino-acid biosynthesis</keyword>
<keyword evidence="4" id="KW-0520">NAD</keyword>
<feature type="domain" description="D-isomer specific 2-hydroxyacid dehydrogenase NAD-binding" evidence="7">
    <location>
        <begin position="110"/>
        <end position="272"/>
    </location>
</feature>
<dbReference type="SUPFAM" id="SSF51735">
    <property type="entry name" value="NAD(P)-binding Rossmann-fold domains"/>
    <property type="match status" value="1"/>
</dbReference>
<evidence type="ECO:0000256" key="4">
    <source>
        <dbReference type="ARBA" id="ARBA00023027"/>
    </source>
</evidence>
<dbReference type="EMBL" id="HBIP01012677">
    <property type="protein sequence ID" value="CAE0492143.1"/>
    <property type="molecule type" value="Transcribed_RNA"/>
</dbReference>
<protein>
    <recommendedName>
        <fullName evidence="10">S-adenosyl-L-homocysteine hydrolase NAD binding domain-containing protein</fullName>
    </recommendedName>
</protein>
<feature type="domain" description="D-isomer specific 2-hydroxyacid dehydrogenase catalytic" evidence="6">
    <location>
        <begin position="38"/>
        <end position="301"/>
    </location>
</feature>
<evidence type="ECO:0008006" key="10">
    <source>
        <dbReference type="Google" id="ProtNLM"/>
    </source>
</evidence>
<sequence>MGSVWEVWWCYDGWHSVADELERMLPPEYVLKRMDPSIPLHEQVQNAHVLIPTTGTVDKQAIDASPNLRLIAQPASGYCNIDVAAARARGIPITLAPGYNSQAVAEVALCMMLMLARRVDEARAAFQARLIGEPVGSTLHGKVLGIVGLGRVGKCLATAAKALGMEVMGTDSKSSREDLTSLLKRSHVVSLHVPLTSTTQGLIGAAELALMRPGAILINCARGPVVDKQALIEALEQGRLGGVGLDVHWVEPADPAESLYSHPRVLALPHLGSVSQEVYQSFASVLFENITRVREGRELLHPL</sequence>
<dbReference type="Pfam" id="PF02826">
    <property type="entry name" value="2-Hacid_dh_C"/>
    <property type="match status" value="1"/>
</dbReference>
<evidence type="ECO:0000256" key="5">
    <source>
        <dbReference type="RuleBase" id="RU003719"/>
    </source>
</evidence>
<dbReference type="PROSITE" id="PS00670">
    <property type="entry name" value="D_2_HYDROXYACID_DH_2"/>
    <property type="match status" value="1"/>
</dbReference>
<dbReference type="InterPro" id="IPR029753">
    <property type="entry name" value="D-isomer_DH_CS"/>
</dbReference>
<dbReference type="Pfam" id="PF00389">
    <property type="entry name" value="2-Hacid_dh"/>
    <property type="match status" value="1"/>
</dbReference>
<organism evidence="9">
    <name type="scientific">Dunaliella tertiolecta</name>
    <name type="common">Green alga</name>
    <dbReference type="NCBI Taxonomy" id="3047"/>
    <lineage>
        <taxon>Eukaryota</taxon>
        <taxon>Viridiplantae</taxon>
        <taxon>Chlorophyta</taxon>
        <taxon>core chlorophytes</taxon>
        <taxon>Chlorophyceae</taxon>
        <taxon>CS clade</taxon>
        <taxon>Chlamydomonadales</taxon>
        <taxon>Dunaliellaceae</taxon>
        <taxon>Dunaliella</taxon>
    </lineage>
</organism>
<proteinExistence type="inferred from homology"/>
<gene>
    <name evidence="8" type="ORF">DTER00134_LOCUS7216</name>
    <name evidence="9" type="ORF">DTER00134_LOCUS7218</name>
</gene>
<evidence type="ECO:0000256" key="1">
    <source>
        <dbReference type="ARBA" id="ARBA00005854"/>
    </source>
</evidence>
<dbReference type="InterPro" id="IPR036291">
    <property type="entry name" value="NAD(P)-bd_dom_sf"/>
</dbReference>
<dbReference type="CDD" id="cd12175">
    <property type="entry name" value="2-Hacid_dh_11"/>
    <property type="match status" value="1"/>
</dbReference>
<dbReference type="GO" id="GO:0008652">
    <property type="term" value="P:amino acid biosynthetic process"/>
    <property type="evidence" value="ECO:0007669"/>
    <property type="project" value="UniProtKB-KW"/>
</dbReference>
<evidence type="ECO:0000259" key="6">
    <source>
        <dbReference type="Pfam" id="PF00389"/>
    </source>
</evidence>
<dbReference type="PANTHER" id="PTHR42789">
    <property type="entry name" value="D-ISOMER SPECIFIC 2-HYDROXYACID DEHYDROGENASE FAMILY PROTEIN (AFU_ORTHOLOGUE AFUA_6G10090)"/>
    <property type="match status" value="1"/>
</dbReference>
<dbReference type="AlphaFoldDB" id="A0A6S8IYA2"/>
<evidence type="ECO:0000256" key="3">
    <source>
        <dbReference type="ARBA" id="ARBA00023002"/>
    </source>
</evidence>
<evidence type="ECO:0000313" key="9">
    <source>
        <dbReference type="EMBL" id="CAE0492145.1"/>
    </source>
</evidence>
<dbReference type="InterPro" id="IPR050857">
    <property type="entry name" value="D-2-hydroxyacid_DH"/>
</dbReference>
<accession>A0A6S8IYA2</accession>